<dbReference type="EnsemblMetazoa" id="G15495.3">
    <property type="protein sequence ID" value="G15495.3:cds"/>
    <property type="gene ID" value="G15495"/>
</dbReference>
<accession>A0A8W8IRB3</accession>
<dbReference type="AlphaFoldDB" id="A0A8W8IRB3"/>
<proteinExistence type="predicted"/>
<evidence type="ECO:0000313" key="3">
    <source>
        <dbReference type="Proteomes" id="UP000005408"/>
    </source>
</evidence>
<dbReference type="EnsemblMetazoa" id="G15495.1">
    <property type="protein sequence ID" value="G15495.1:cds"/>
    <property type="gene ID" value="G15495"/>
</dbReference>
<dbReference type="PANTHER" id="PTHR10974">
    <property type="entry name" value="FI08016P-RELATED"/>
    <property type="match status" value="1"/>
</dbReference>
<keyword evidence="3" id="KW-1185">Reference proteome</keyword>
<dbReference type="Gene3D" id="3.40.720.10">
    <property type="entry name" value="Alkaline Phosphatase, subunit A"/>
    <property type="match status" value="1"/>
</dbReference>
<reference evidence="2" key="1">
    <citation type="submission" date="2022-08" db="UniProtKB">
        <authorList>
            <consortium name="EnsemblMetazoa"/>
        </authorList>
    </citation>
    <scope>IDENTIFICATION</scope>
    <source>
        <strain evidence="2">05x7-T-G4-1.051#20</strain>
    </source>
</reference>
<dbReference type="GO" id="GO:0005615">
    <property type="term" value="C:extracellular space"/>
    <property type="evidence" value="ECO:0007669"/>
    <property type="project" value="TreeGrafter"/>
</dbReference>
<dbReference type="OrthoDB" id="413313at2759"/>
<feature type="transmembrane region" description="Helical" evidence="1">
    <location>
        <begin position="12"/>
        <end position="30"/>
    </location>
</feature>
<keyword evidence="1" id="KW-0812">Transmembrane</keyword>
<dbReference type="GeneID" id="105339699"/>
<evidence type="ECO:0000256" key="1">
    <source>
        <dbReference type="SAM" id="Phobius"/>
    </source>
</evidence>
<organism evidence="2 3">
    <name type="scientific">Magallana gigas</name>
    <name type="common">Pacific oyster</name>
    <name type="synonym">Crassostrea gigas</name>
    <dbReference type="NCBI Taxonomy" id="29159"/>
    <lineage>
        <taxon>Eukaryota</taxon>
        <taxon>Metazoa</taxon>
        <taxon>Spiralia</taxon>
        <taxon>Lophotrochozoa</taxon>
        <taxon>Mollusca</taxon>
        <taxon>Bivalvia</taxon>
        <taxon>Autobranchia</taxon>
        <taxon>Pteriomorphia</taxon>
        <taxon>Ostreida</taxon>
        <taxon>Ostreoidea</taxon>
        <taxon>Ostreidae</taxon>
        <taxon>Magallana</taxon>
    </lineage>
</organism>
<sequence>MALFRCRYKLKCKVVIISTIVVIALTVSYIHSTLKETVSRDGSSGRGSYSRLFMSNDGQKEIYSDVCKIPRLPLYSSAIEHAIQPMKKPLVCNGTNLFYFENNVLTINKSVLYPEHNTLDLYEFKTKKGKIDDKPTLTACEIRGIERVTDSFYTYTEGIIKENGPFNMLIKHDFVHVKCILNSTYNLIHAEDNEVEDYPSNDSLYNNDDPMEYEGSIFNEYLVDFDQFLVQVYPRDDVLERAASQKPTSDQMNVMMIMLDSMSHMSFRRKLPKTYGYLKKNLASTILNGYNIVGDATLAALIPILTGKTELELPEVRRSQEESEYVDIYPMIWNDFKENGYVTLFAEDEPSISAFNLRFNGFKESPSDHYMRPFWLALWDSELRERSNKYCTGATPHHRFLLEYLKDFYVKYPNVPKFSLTFLAELTHWNNNPGEYLDVDFVNTLEKFSKLGFLDNTLLIVMGDHGARYGRVRRTVQGKIEERLPFVSLHFPHKFKLKHPELIKQLSKNADRLTTPFDIYESLKDILDLSRLHKPVILSRGISLLREIPANRNCASAHIDLQWCSCLVESEEDTNSKNIQTMAYELLQHINQLTQPLRNICQELSILKIVSANLISPNEKVLKFLKTLDSDQRVSNFSAEVRVDVAHYQITMETVPNYAQYEGMITKNLKDSTYEVFHDISRLDRYGNQSSCVSKLYPDLRKFCYCK</sequence>
<dbReference type="PANTHER" id="PTHR10974:SF1">
    <property type="entry name" value="FI08016P-RELATED"/>
    <property type="match status" value="1"/>
</dbReference>
<keyword evidence="1" id="KW-1133">Transmembrane helix</keyword>
<dbReference type="Proteomes" id="UP000005408">
    <property type="component" value="Unassembled WGS sequence"/>
</dbReference>
<keyword evidence="1" id="KW-0472">Membrane</keyword>
<dbReference type="InterPro" id="IPR017850">
    <property type="entry name" value="Alkaline_phosphatase_core_sf"/>
</dbReference>
<dbReference type="Pfam" id="PF02995">
    <property type="entry name" value="DUF229"/>
    <property type="match status" value="1"/>
</dbReference>
<dbReference type="EnsemblMetazoa" id="G15495.2">
    <property type="protein sequence ID" value="G15495.2:cds"/>
    <property type="gene ID" value="G15495"/>
</dbReference>
<dbReference type="SUPFAM" id="SSF53649">
    <property type="entry name" value="Alkaline phosphatase-like"/>
    <property type="match status" value="1"/>
</dbReference>
<evidence type="ECO:0000313" key="2">
    <source>
        <dbReference type="EnsemblMetazoa" id="G15495.2:cds"/>
    </source>
</evidence>
<dbReference type="OMA" id="MYAEDAF"/>
<protein>
    <submittedName>
        <fullName evidence="2">Uncharacterized protein</fullName>
    </submittedName>
</protein>
<dbReference type="InterPro" id="IPR004245">
    <property type="entry name" value="DUF229"/>
</dbReference>
<name>A0A8W8IRB3_MAGGI</name>
<dbReference type="KEGG" id="crg:105339699"/>
<dbReference type="FunFam" id="3.40.720.10:FF:000017">
    <property type="entry name" value="Predicted protein"/>
    <property type="match status" value="1"/>
</dbReference>
<dbReference type="CDD" id="cd16021">
    <property type="entry name" value="ALP_like"/>
    <property type="match status" value="1"/>
</dbReference>